<evidence type="ECO:0000256" key="2">
    <source>
        <dbReference type="ARBA" id="ARBA00022723"/>
    </source>
</evidence>
<feature type="domain" description="26S proteasome regulatory subunit RPN11 C-terminal" evidence="6">
    <location>
        <begin position="30"/>
        <end position="108"/>
    </location>
</feature>
<dbReference type="EMBL" id="KQ101022">
    <property type="protein sequence ID" value="KMS93588.1"/>
    <property type="molecule type" value="Genomic_DNA"/>
</dbReference>
<keyword evidence="3" id="KW-0378">Hydrolase</keyword>
<name>A0A0J8B0Z6_BETVV</name>
<dbReference type="GO" id="GO:0006508">
    <property type="term" value="P:proteolysis"/>
    <property type="evidence" value="ECO:0007669"/>
    <property type="project" value="UniProtKB-KW"/>
</dbReference>
<accession>A0A0J8B0Z6</accession>
<keyword evidence="8" id="KW-1185">Reference proteome</keyword>
<gene>
    <name evidence="7" type="ORF">BVRB_029960</name>
</gene>
<evidence type="ECO:0000256" key="1">
    <source>
        <dbReference type="ARBA" id="ARBA00022670"/>
    </source>
</evidence>
<evidence type="ECO:0000313" key="8">
    <source>
        <dbReference type="Proteomes" id="UP000035740"/>
    </source>
</evidence>
<keyword evidence="5" id="KW-0482">Metalloprotease</keyword>
<dbReference type="Pfam" id="PF23594">
    <property type="entry name" value="RPN11_C"/>
    <property type="match status" value="1"/>
</dbReference>
<proteinExistence type="predicted"/>
<dbReference type="OrthoDB" id="1428191at2759"/>
<evidence type="ECO:0000313" key="7">
    <source>
        <dbReference type="EMBL" id="KMS93588.1"/>
    </source>
</evidence>
<sequence length="110" mass="12711">YYSINISYSKNELEQKMLLNLHKKQWTDSLRIETFDAHSKDNETTVQTLLRLSKSYAAWLKEEDTLSKEELAIAHVGKVDPKKHLETNVTNLMSSNIIQNLGIMLNTVVF</sequence>
<dbReference type="Gramene" id="KMS93588">
    <property type="protein sequence ID" value="KMS93588"/>
    <property type="gene ID" value="BVRB_029960"/>
</dbReference>
<evidence type="ECO:0000259" key="6">
    <source>
        <dbReference type="Pfam" id="PF23594"/>
    </source>
</evidence>
<keyword evidence="4" id="KW-0862">Zinc</keyword>
<evidence type="ECO:0000256" key="5">
    <source>
        <dbReference type="ARBA" id="ARBA00023049"/>
    </source>
</evidence>
<feature type="non-terminal residue" evidence="7">
    <location>
        <position position="1"/>
    </location>
</feature>
<dbReference type="OMA" id="KWTHELT"/>
<reference evidence="7 8" key="1">
    <citation type="journal article" date="2014" name="Nature">
        <title>The genome of the recently domesticated crop plant sugar beet (Beta vulgaris).</title>
        <authorList>
            <person name="Dohm J.C."/>
            <person name="Minoche A.E."/>
            <person name="Holtgrawe D."/>
            <person name="Capella-Gutierrez S."/>
            <person name="Zakrzewski F."/>
            <person name="Tafer H."/>
            <person name="Rupp O."/>
            <person name="Sorensen T.R."/>
            <person name="Stracke R."/>
            <person name="Reinhardt R."/>
            <person name="Goesmann A."/>
            <person name="Kraft T."/>
            <person name="Schulz B."/>
            <person name="Stadler P.F."/>
            <person name="Schmidt T."/>
            <person name="Gabaldon T."/>
            <person name="Lehrach H."/>
            <person name="Weisshaar B."/>
            <person name="Himmelbauer H."/>
        </authorList>
    </citation>
    <scope>NUCLEOTIDE SEQUENCE [LARGE SCALE GENOMIC DNA]</scope>
    <source>
        <tissue evidence="7">Taproot</tissue>
    </source>
</reference>
<dbReference type="Gene3D" id="3.40.140.10">
    <property type="entry name" value="Cytidine Deaminase, domain 2"/>
    <property type="match status" value="1"/>
</dbReference>
<organism evidence="7 8">
    <name type="scientific">Beta vulgaris subsp. vulgaris</name>
    <name type="common">Beet</name>
    <dbReference type="NCBI Taxonomy" id="3555"/>
    <lineage>
        <taxon>Eukaryota</taxon>
        <taxon>Viridiplantae</taxon>
        <taxon>Streptophyta</taxon>
        <taxon>Embryophyta</taxon>
        <taxon>Tracheophyta</taxon>
        <taxon>Spermatophyta</taxon>
        <taxon>Magnoliopsida</taxon>
        <taxon>eudicotyledons</taxon>
        <taxon>Gunneridae</taxon>
        <taxon>Pentapetalae</taxon>
        <taxon>Caryophyllales</taxon>
        <taxon>Chenopodiaceae</taxon>
        <taxon>Betoideae</taxon>
        <taxon>Beta</taxon>
    </lineage>
</organism>
<evidence type="ECO:0000256" key="4">
    <source>
        <dbReference type="ARBA" id="ARBA00022833"/>
    </source>
</evidence>
<dbReference type="Proteomes" id="UP000035740">
    <property type="component" value="Unassembled WGS sequence"/>
</dbReference>
<dbReference type="GO" id="GO:0046872">
    <property type="term" value="F:metal ion binding"/>
    <property type="evidence" value="ECO:0007669"/>
    <property type="project" value="UniProtKB-KW"/>
</dbReference>
<dbReference type="AlphaFoldDB" id="A0A0J8B0Z6"/>
<dbReference type="GO" id="GO:0008237">
    <property type="term" value="F:metallopeptidase activity"/>
    <property type="evidence" value="ECO:0007669"/>
    <property type="project" value="UniProtKB-KW"/>
</dbReference>
<keyword evidence="2" id="KW-0479">Metal-binding</keyword>
<keyword evidence="1" id="KW-0645">Protease</keyword>
<protein>
    <recommendedName>
        <fullName evidence="6">26S proteasome regulatory subunit RPN11 C-terminal domain-containing protein</fullName>
    </recommendedName>
</protein>
<evidence type="ECO:0000256" key="3">
    <source>
        <dbReference type="ARBA" id="ARBA00022801"/>
    </source>
</evidence>
<dbReference type="InterPro" id="IPR056263">
    <property type="entry name" value="RPN11_C"/>
</dbReference>